<feature type="region of interest" description="Disordered" evidence="12">
    <location>
        <begin position="284"/>
        <end position="311"/>
    </location>
</feature>
<keyword evidence="11" id="KW-0479">Metal-binding</keyword>
<dbReference type="InterPro" id="IPR008972">
    <property type="entry name" value="Cupredoxin"/>
</dbReference>
<dbReference type="PANTHER" id="PTHR22888:SF9">
    <property type="entry name" value="CYTOCHROME C OXIDASE SUBUNIT 2"/>
    <property type="match status" value="1"/>
</dbReference>
<name>A0ABV4X1R4_9CYAN</name>
<proteinExistence type="inferred from homology"/>
<keyword evidence="17" id="KW-1185">Reference proteome</keyword>
<protein>
    <recommendedName>
        <fullName evidence="11">Cytochrome c oxidase subunit 2</fullName>
        <ecNumber evidence="11">7.1.1.9</ecNumber>
    </recommendedName>
</protein>
<feature type="domain" description="Cytochrome oxidase subunit II transmembrane region profile" evidence="15">
    <location>
        <begin position="23"/>
        <end position="120"/>
    </location>
</feature>
<comment type="catalytic activity">
    <reaction evidence="11">
        <text>4 Fe(II)-[cytochrome c] + O2 + 8 H(+)(in) = 4 Fe(III)-[cytochrome c] + 2 H2O + 4 H(+)(out)</text>
        <dbReference type="Rhea" id="RHEA:11436"/>
        <dbReference type="Rhea" id="RHEA-COMP:10350"/>
        <dbReference type="Rhea" id="RHEA-COMP:14399"/>
        <dbReference type="ChEBI" id="CHEBI:15377"/>
        <dbReference type="ChEBI" id="CHEBI:15378"/>
        <dbReference type="ChEBI" id="CHEBI:15379"/>
        <dbReference type="ChEBI" id="CHEBI:29033"/>
        <dbReference type="ChEBI" id="CHEBI:29034"/>
        <dbReference type="EC" id="7.1.1.9"/>
    </reaction>
</comment>
<evidence type="ECO:0000256" key="6">
    <source>
        <dbReference type="ARBA" id="ARBA00022967"/>
    </source>
</evidence>
<sequence>MKIRTILILGTIAIALALISLWMGQQAYTWLPPQASVEAELIDRLFSFLVTLGTFIFLGVVGTLTYSVLFQQAGKYDTSDGPHIEGNLTLEVVWTVIPFVLAVWIAGYSYHIYDQMSILGPMDHVHVKTMGMATAEAATLDTKEMKTHPIEVHARQWVWEFYYPEQNITSTELHLPSNQRVKLVLRSEDVLHGFYVPAFRVKQDIIPGRVIDFEFTPIREGRYRLRDSQYSGTYFAAMQTDVVVESEQAYQQWLIDAAASPPIVAYNRAFDEYNRAHNPISTGWKTVEPAPPPMVNAPANRSTNPPSGQSL</sequence>
<dbReference type="Gene3D" id="2.60.40.420">
    <property type="entry name" value="Cupredoxins - blue copper proteins"/>
    <property type="match status" value="1"/>
</dbReference>
<evidence type="ECO:0000313" key="16">
    <source>
        <dbReference type="EMBL" id="MFB2876704.1"/>
    </source>
</evidence>
<keyword evidence="3 10" id="KW-0813">Transport</keyword>
<keyword evidence="4 10" id="KW-0679">Respiratory chain</keyword>
<evidence type="ECO:0000259" key="15">
    <source>
        <dbReference type="PROSITE" id="PS50999"/>
    </source>
</evidence>
<feature type="transmembrane region" description="Helical" evidence="13">
    <location>
        <begin position="6"/>
        <end position="24"/>
    </location>
</feature>
<evidence type="ECO:0000256" key="7">
    <source>
        <dbReference type="ARBA" id="ARBA00022982"/>
    </source>
</evidence>
<dbReference type="Pfam" id="PF02790">
    <property type="entry name" value="COX2_TM"/>
    <property type="match status" value="1"/>
</dbReference>
<dbReference type="EMBL" id="JBHFNQ010000060">
    <property type="protein sequence ID" value="MFB2876704.1"/>
    <property type="molecule type" value="Genomic_DNA"/>
</dbReference>
<dbReference type="Pfam" id="PF00116">
    <property type="entry name" value="COX2"/>
    <property type="match status" value="1"/>
</dbReference>
<keyword evidence="9 13" id="KW-0472">Membrane</keyword>
<evidence type="ECO:0000256" key="10">
    <source>
        <dbReference type="RuleBase" id="RU000456"/>
    </source>
</evidence>
<comment type="subcellular location">
    <subcellularLocation>
        <location evidence="10">Cell membrane</location>
        <topology evidence="10">Multi-pass membrane protein</topology>
    </subcellularLocation>
    <subcellularLocation>
        <location evidence="1">Membrane</location>
        <topology evidence="1">Multi-pass membrane protein</topology>
    </subcellularLocation>
</comment>
<dbReference type="PROSITE" id="PS50857">
    <property type="entry name" value="COX2_CUA"/>
    <property type="match status" value="1"/>
</dbReference>
<dbReference type="RefSeq" id="WP_413269829.1">
    <property type="nucleotide sequence ID" value="NZ_JBHFNQ010000060.1"/>
</dbReference>
<evidence type="ECO:0000256" key="2">
    <source>
        <dbReference type="ARBA" id="ARBA00007866"/>
    </source>
</evidence>
<accession>A0ABV4X1R4</accession>
<dbReference type="Proteomes" id="UP001576774">
    <property type="component" value="Unassembled WGS sequence"/>
</dbReference>
<keyword evidence="6" id="KW-1278">Translocase</keyword>
<evidence type="ECO:0000256" key="8">
    <source>
        <dbReference type="ARBA" id="ARBA00022989"/>
    </source>
</evidence>
<dbReference type="SUPFAM" id="SSF81464">
    <property type="entry name" value="Cytochrome c oxidase subunit II-like, transmembrane region"/>
    <property type="match status" value="1"/>
</dbReference>
<evidence type="ECO:0000256" key="1">
    <source>
        <dbReference type="ARBA" id="ARBA00004141"/>
    </source>
</evidence>
<dbReference type="PRINTS" id="PR01166">
    <property type="entry name" value="CYCOXIDASEII"/>
</dbReference>
<evidence type="ECO:0000259" key="14">
    <source>
        <dbReference type="PROSITE" id="PS50857"/>
    </source>
</evidence>
<evidence type="ECO:0000256" key="4">
    <source>
        <dbReference type="ARBA" id="ARBA00022660"/>
    </source>
</evidence>
<dbReference type="PANTHER" id="PTHR22888">
    <property type="entry name" value="CYTOCHROME C OXIDASE, SUBUNIT II"/>
    <property type="match status" value="1"/>
</dbReference>
<organism evidence="16 17">
    <name type="scientific">Floridaenema aerugineum BLCC-F46</name>
    <dbReference type="NCBI Taxonomy" id="3153654"/>
    <lineage>
        <taxon>Bacteria</taxon>
        <taxon>Bacillati</taxon>
        <taxon>Cyanobacteriota</taxon>
        <taxon>Cyanophyceae</taxon>
        <taxon>Oscillatoriophycideae</taxon>
        <taxon>Aerosakkonematales</taxon>
        <taxon>Aerosakkonemataceae</taxon>
        <taxon>Floridanema</taxon>
        <taxon>Floridanema aerugineum</taxon>
    </lineage>
</organism>
<evidence type="ECO:0000256" key="9">
    <source>
        <dbReference type="ARBA" id="ARBA00023136"/>
    </source>
</evidence>
<dbReference type="InterPro" id="IPR036257">
    <property type="entry name" value="Cyt_c_oxidase_su2_TM_sf"/>
</dbReference>
<evidence type="ECO:0000256" key="11">
    <source>
        <dbReference type="RuleBase" id="RU004024"/>
    </source>
</evidence>
<dbReference type="InterPro" id="IPR011759">
    <property type="entry name" value="Cyt_c_oxidase_su2_TM_dom"/>
</dbReference>
<keyword evidence="11" id="KW-0186">Copper</keyword>
<feature type="domain" description="Cytochrome oxidase subunit II copper A binding" evidence="14">
    <location>
        <begin position="145"/>
        <end position="256"/>
    </location>
</feature>
<evidence type="ECO:0000313" key="17">
    <source>
        <dbReference type="Proteomes" id="UP001576774"/>
    </source>
</evidence>
<dbReference type="Gene3D" id="1.10.287.90">
    <property type="match status" value="1"/>
</dbReference>
<comment type="cofactor">
    <cofactor evidence="11">
        <name>Cu cation</name>
        <dbReference type="ChEBI" id="CHEBI:23378"/>
    </cofactor>
    <text evidence="11">Binds a copper A center.</text>
</comment>
<evidence type="ECO:0000256" key="5">
    <source>
        <dbReference type="ARBA" id="ARBA00022692"/>
    </source>
</evidence>
<feature type="transmembrane region" description="Helical" evidence="13">
    <location>
        <begin position="45"/>
        <end position="69"/>
    </location>
</feature>
<dbReference type="InterPro" id="IPR002429">
    <property type="entry name" value="CcO_II-like_C"/>
</dbReference>
<reference evidence="16 17" key="1">
    <citation type="submission" date="2024-09" db="EMBL/GenBank/DDBJ databases">
        <title>Floridaenema gen nov. (Aerosakkonemataceae, Aerosakkonematales ord. nov., Cyanobacteria) from benthic tropical and subtropical fresh waters, with the description of four new species.</title>
        <authorList>
            <person name="Moretto J.A."/>
            <person name="Berthold D.E."/>
            <person name="Lefler F.W."/>
            <person name="Huang I.-S."/>
            <person name="Laughinghouse H. IV."/>
        </authorList>
    </citation>
    <scope>NUCLEOTIDE SEQUENCE [LARGE SCALE GENOMIC DNA]</scope>
    <source>
        <strain evidence="16 17">BLCC-F46</strain>
    </source>
</reference>
<evidence type="ECO:0000256" key="12">
    <source>
        <dbReference type="SAM" id="MobiDB-lite"/>
    </source>
</evidence>
<feature type="compositionally biased region" description="Polar residues" evidence="12">
    <location>
        <begin position="301"/>
        <end position="311"/>
    </location>
</feature>
<evidence type="ECO:0000256" key="3">
    <source>
        <dbReference type="ARBA" id="ARBA00022448"/>
    </source>
</evidence>
<dbReference type="CDD" id="cd13919">
    <property type="entry name" value="CuRO_HCO_II_like_5"/>
    <property type="match status" value="1"/>
</dbReference>
<comment type="caution">
    <text evidence="16">The sequence shown here is derived from an EMBL/GenBank/DDBJ whole genome shotgun (WGS) entry which is preliminary data.</text>
</comment>
<keyword evidence="8 13" id="KW-1133">Transmembrane helix</keyword>
<comment type="function">
    <text evidence="11">Subunits I and II form the functional core of the enzyme complex. Electrons originating in cytochrome c are transferred via heme a and Cu(A) to the binuclear center formed by heme a3 and Cu(B).</text>
</comment>
<keyword evidence="7 10" id="KW-0249">Electron transport</keyword>
<dbReference type="PROSITE" id="PS50999">
    <property type="entry name" value="COX2_TM"/>
    <property type="match status" value="1"/>
</dbReference>
<gene>
    <name evidence="16" type="ORF">ACE1CC_07405</name>
</gene>
<dbReference type="EC" id="7.1.1.9" evidence="11"/>
<feature type="transmembrane region" description="Helical" evidence="13">
    <location>
        <begin position="92"/>
        <end position="113"/>
    </location>
</feature>
<dbReference type="InterPro" id="IPR045187">
    <property type="entry name" value="CcO_II"/>
</dbReference>
<evidence type="ECO:0000256" key="13">
    <source>
        <dbReference type="SAM" id="Phobius"/>
    </source>
</evidence>
<dbReference type="SUPFAM" id="SSF49503">
    <property type="entry name" value="Cupredoxins"/>
    <property type="match status" value="1"/>
</dbReference>
<keyword evidence="5 10" id="KW-0812">Transmembrane</keyword>
<comment type="similarity">
    <text evidence="2 10">Belongs to the cytochrome c oxidase subunit 2 family.</text>
</comment>